<evidence type="ECO:0008006" key="3">
    <source>
        <dbReference type="Google" id="ProtNLM"/>
    </source>
</evidence>
<name>S0DF23_9ZZZZ</name>
<sequence length="193" mass="20766">MNHYDDLQRFKDKTRTQSLEFKDLSAQSAARERGDWAILDQLSPQTKKETTLAAGGSVSQVVPQPVSADAFVPHDAPPVRATSSYEPVPESRAASIMQSVSTQMTPNVEPVPAAAPVVKPEPVPQAVAPQAVTPQVDHAPQPAVRAQAPATPPEAVNYSRLFAPKSTAIADKAEKEEKDQPLKSLLERIASCR</sequence>
<evidence type="ECO:0000256" key="1">
    <source>
        <dbReference type="SAM" id="MobiDB-lite"/>
    </source>
</evidence>
<reference evidence="2" key="2">
    <citation type="journal article" date="2013" name="Biotechnol. Biofuels">
        <title>Mining for hemicellulases in the fungus-growing termite Pseudacanthotermes militaris using functional metagenomics.</title>
        <authorList>
            <person name="Bastien G."/>
            <person name="Arnal G."/>
            <person name="Bozonnet S."/>
            <person name="Laguerre S."/>
            <person name="Ferreira F."/>
            <person name="Faure R."/>
            <person name="Henrissat B."/>
            <person name="Lefevre F."/>
            <person name="Robe P."/>
            <person name="Bouchez O."/>
            <person name="Noirot C."/>
            <person name="Dumon C."/>
            <person name="O'Donohue M."/>
        </authorList>
    </citation>
    <scope>NUCLEOTIDE SEQUENCE</scope>
</reference>
<feature type="region of interest" description="Disordered" evidence="1">
    <location>
        <begin position="69"/>
        <end position="90"/>
    </location>
</feature>
<dbReference type="InterPro" id="IPR031484">
    <property type="entry name" value="CBP_BcsO"/>
</dbReference>
<organism evidence="2">
    <name type="scientific">termite gut metagenome</name>
    <dbReference type="NCBI Taxonomy" id="433724"/>
    <lineage>
        <taxon>unclassified sequences</taxon>
        <taxon>metagenomes</taxon>
        <taxon>organismal metagenomes</taxon>
    </lineage>
</organism>
<evidence type="ECO:0000313" key="2">
    <source>
        <dbReference type="EMBL" id="CCO21664.1"/>
    </source>
</evidence>
<proteinExistence type="predicted"/>
<reference evidence="2" key="1">
    <citation type="submission" date="2012-10" db="EMBL/GenBank/DDBJ databases">
        <authorList>
            <person name="Sandrine L."/>
        </authorList>
    </citation>
    <scope>NUCLEOTIDE SEQUENCE</scope>
</reference>
<feature type="compositionally biased region" description="Low complexity" evidence="1">
    <location>
        <begin position="126"/>
        <end position="149"/>
    </location>
</feature>
<dbReference type="EMBL" id="HF548314">
    <property type="protein sequence ID" value="CCO21664.1"/>
    <property type="molecule type" value="Genomic_DNA"/>
</dbReference>
<accession>S0DF23</accession>
<protein>
    <recommendedName>
        <fullName evidence="3">Cellulose biosynthesis protein BcsO</fullName>
    </recommendedName>
</protein>
<feature type="region of interest" description="Disordered" evidence="1">
    <location>
        <begin position="126"/>
        <end position="193"/>
    </location>
</feature>
<dbReference type="AlphaFoldDB" id="S0DF23"/>
<gene>
    <name evidence="2" type="ORF">BN138_852</name>
</gene>
<feature type="compositionally biased region" description="Basic and acidic residues" evidence="1">
    <location>
        <begin position="171"/>
        <end position="181"/>
    </location>
</feature>
<dbReference type="Pfam" id="PF17037">
    <property type="entry name" value="CBP_BcsO"/>
    <property type="match status" value="1"/>
</dbReference>